<keyword evidence="6" id="KW-0245">EGF-like domain</keyword>
<keyword evidence="8" id="KW-0472">Membrane</keyword>
<accession>A0ABM1DR96</accession>
<keyword evidence="8" id="KW-1133">Transmembrane helix</keyword>
<dbReference type="PROSITE" id="PS01186">
    <property type="entry name" value="EGF_2"/>
    <property type="match status" value="1"/>
</dbReference>
<protein>
    <submittedName>
        <fullName evidence="11">Multiple epidermal growth factor-like domains protein 8</fullName>
    </submittedName>
</protein>
<keyword evidence="5" id="KW-0424">Laminin EGF-like domain</keyword>
<dbReference type="GeneID" id="106805408"/>
<keyword evidence="10" id="KW-1185">Reference proteome</keyword>
<dbReference type="Proteomes" id="UP000695022">
    <property type="component" value="Unplaced"/>
</dbReference>
<keyword evidence="3" id="KW-1015">Disulfide bond</keyword>
<dbReference type="PANTHER" id="PTHR24033">
    <property type="entry name" value="EGF-LIKE DOMAIN-CONTAINING PROTEIN"/>
    <property type="match status" value="1"/>
</dbReference>
<dbReference type="Pfam" id="PF24973">
    <property type="entry name" value="EGF_LMN_ATRN"/>
    <property type="match status" value="1"/>
</dbReference>
<evidence type="ECO:0000313" key="10">
    <source>
        <dbReference type="Proteomes" id="UP000695022"/>
    </source>
</evidence>
<dbReference type="InterPro" id="IPR056863">
    <property type="entry name" value="LMN_ATRN_NET-like_EGF"/>
</dbReference>
<dbReference type="SUPFAM" id="SSF57184">
    <property type="entry name" value="Growth factor receptor domain"/>
    <property type="match status" value="1"/>
</dbReference>
<dbReference type="Gene3D" id="2.10.25.10">
    <property type="entry name" value="Laminin"/>
    <property type="match status" value="3"/>
</dbReference>
<keyword evidence="4" id="KW-0325">Glycoprotein</keyword>
<dbReference type="InterPro" id="IPR001881">
    <property type="entry name" value="EGF-like_Ca-bd_dom"/>
</dbReference>
<dbReference type="RefSeq" id="XP_014662467.1">
    <property type="nucleotide sequence ID" value="XM_014806981.1"/>
</dbReference>
<dbReference type="PROSITE" id="PS50026">
    <property type="entry name" value="EGF_3"/>
    <property type="match status" value="1"/>
</dbReference>
<sequence>MNGLGACYKGGITGPAHCSGQTPVDLHPRKHDGGRNWTDTVTSEAEWTFFSCPAEDECVNNHHTCNTERETCVDRPDGFTCNCKDGYTLDKGGTCQPQCDNGCDHGTCVKPNVCRCFFGFVGANCSSVCDCNGHSNCKGVNALDTCLQCHNNTQGDKCEKCLRYYVGDAKNNGTCISCSSFCHGHASKCLSADIYHNNSLRIFTLNGDLDLVAVSVLPHDETLLARRVKEGPAGGRLLKCNNTDRRPRATRWLPGLRPGTTRHASGRLPGQVPSTTHADADGGLALATAKQRAPPVPAEGSLRSVRWGSWIGASRCKDGFSPARRGKPCSEQMPYTTVAHYCFDLSKQGECSARRPNPLLAGRTMFFAVQPSYKNVDSRVTIDVSDGAVDVYFAQTEHLFEVHTDNVTGIQHVGFNSDYLVLPYDEEAATRDDAGGGRTARPYHAFLTLAYRRFVLLVTDVRYRLVLTLPYRVHRLENTRFFVVVRGRAAAGSYGNLFFRQDQPHIDLFVFFSVFFSAFFLFLALCVLAWKVKQASDVRHARHMHAMQMEHMASRPFGRATVFVDDDADDDDYVVALPPKRKRDRRGGAPPETLPPAEERHLAAQPVALEPTDDGIAAVGTLLLRLPGGDCAPVKICLGSSLVTMRVMYPASQHHPKYGVRSRTARNHSYA</sequence>
<dbReference type="CDD" id="cd00055">
    <property type="entry name" value="EGF_Lam"/>
    <property type="match status" value="1"/>
</dbReference>
<evidence type="ECO:0000256" key="3">
    <source>
        <dbReference type="ARBA" id="ARBA00023157"/>
    </source>
</evidence>
<evidence type="ECO:0000313" key="11">
    <source>
        <dbReference type="RefSeq" id="XP_014662467.1"/>
    </source>
</evidence>
<evidence type="ECO:0000256" key="1">
    <source>
        <dbReference type="ARBA" id="ARBA00022729"/>
    </source>
</evidence>
<dbReference type="InterPro" id="IPR002049">
    <property type="entry name" value="LE_dom"/>
</dbReference>
<dbReference type="InterPro" id="IPR009030">
    <property type="entry name" value="Growth_fac_rcpt_cys_sf"/>
</dbReference>
<dbReference type="SMART" id="SM00181">
    <property type="entry name" value="EGF"/>
    <property type="match status" value="3"/>
</dbReference>
<evidence type="ECO:0000256" key="4">
    <source>
        <dbReference type="ARBA" id="ARBA00023180"/>
    </source>
</evidence>
<evidence type="ECO:0000256" key="8">
    <source>
        <dbReference type="SAM" id="Phobius"/>
    </source>
</evidence>
<reference evidence="11" key="1">
    <citation type="submission" date="2025-08" db="UniProtKB">
        <authorList>
            <consortium name="RefSeq"/>
        </authorList>
    </citation>
    <scope>IDENTIFICATION</scope>
</reference>
<dbReference type="InterPro" id="IPR000152">
    <property type="entry name" value="EGF-type_Asp/Asn_hydroxyl_site"/>
</dbReference>
<evidence type="ECO:0000256" key="2">
    <source>
        <dbReference type="ARBA" id="ARBA00022737"/>
    </source>
</evidence>
<keyword evidence="1" id="KW-0732">Signal</keyword>
<dbReference type="InterPro" id="IPR051830">
    <property type="entry name" value="NOTCH_homolog"/>
</dbReference>
<feature type="transmembrane region" description="Helical" evidence="8">
    <location>
        <begin position="508"/>
        <end position="530"/>
    </location>
</feature>
<evidence type="ECO:0000256" key="6">
    <source>
        <dbReference type="PROSITE-ProRule" id="PRU00076"/>
    </source>
</evidence>
<feature type="region of interest" description="Disordered" evidence="7">
    <location>
        <begin position="579"/>
        <end position="600"/>
    </location>
</feature>
<proteinExistence type="predicted"/>
<name>A0ABM1DR96_PRICU</name>
<comment type="caution">
    <text evidence="6">Lacks conserved residue(s) required for the propagation of feature annotation.</text>
</comment>
<evidence type="ECO:0000256" key="5">
    <source>
        <dbReference type="ARBA" id="ARBA00023292"/>
    </source>
</evidence>
<dbReference type="PROSITE" id="PS01248">
    <property type="entry name" value="EGF_LAM_1"/>
    <property type="match status" value="1"/>
</dbReference>
<keyword evidence="2" id="KW-0677">Repeat</keyword>
<organism evidence="10 11">
    <name type="scientific">Priapulus caudatus</name>
    <name type="common">Priapulid worm</name>
    <dbReference type="NCBI Taxonomy" id="37621"/>
    <lineage>
        <taxon>Eukaryota</taxon>
        <taxon>Metazoa</taxon>
        <taxon>Ecdysozoa</taxon>
        <taxon>Scalidophora</taxon>
        <taxon>Priapulida</taxon>
        <taxon>Priapulimorpha</taxon>
        <taxon>Priapulimorphida</taxon>
        <taxon>Priapulidae</taxon>
        <taxon>Priapulus</taxon>
    </lineage>
</organism>
<dbReference type="CDD" id="cd00054">
    <property type="entry name" value="EGF_CA"/>
    <property type="match status" value="1"/>
</dbReference>
<dbReference type="InterPro" id="IPR000742">
    <property type="entry name" value="EGF"/>
</dbReference>
<keyword evidence="8" id="KW-0812">Transmembrane</keyword>
<evidence type="ECO:0000256" key="7">
    <source>
        <dbReference type="SAM" id="MobiDB-lite"/>
    </source>
</evidence>
<dbReference type="PROSITE" id="PS00010">
    <property type="entry name" value="ASX_HYDROXYL"/>
    <property type="match status" value="1"/>
</dbReference>
<gene>
    <name evidence="11" type="primary">LOC106805408</name>
</gene>
<dbReference type="PANTHER" id="PTHR24033:SF151">
    <property type="entry name" value="NOTCH 2"/>
    <property type="match status" value="1"/>
</dbReference>
<evidence type="ECO:0000259" key="9">
    <source>
        <dbReference type="PROSITE" id="PS50026"/>
    </source>
</evidence>
<dbReference type="SMART" id="SM00179">
    <property type="entry name" value="EGF_CA"/>
    <property type="match status" value="1"/>
</dbReference>
<feature type="domain" description="EGF-like" evidence="9">
    <location>
        <begin position="54"/>
        <end position="96"/>
    </location>
</feature>
<feature type="region of interest" description="Disordered" evidence="7">
    <location>
        <begin position="253"/>
        <end position="273"/>
    </location>
</feature>